<protein>
    <submittedName>
        <fullName evidence="4">Transglycosylase SLT domain-containing protein</fullName>
    </submittedName>
</protein>
<dbReference type="CDD" id="cd13400">
    <property type="entry name" value="LT_IagB-like"/>
    <property type="match status" value="1"/>
</dbReference>
<feature type="domain" description="Transglycosylase SLT" evidence="3">
    <location>
        <begin position="93"/>
        <end position="157"/>
    </location>
</feature>
<reference evidence="4" key="1">
    <citation type="submission" date="2020-01" db="EMBL/GenBank/DDBJ databases">
        <authorList>
            <person name="Chen W.-M."/>
        </authorList>
    </citation>
    <scope>NUCLEOTIDE SEQUENCE</scope>
    <source>
        <strain evidence="4">CYK-10</strain>
    </source>
</reference>
<evidence type="ECO:0000313" key="4">
    <source>
        <dbReference type="EMBL" id="NBZ87320.1"/>
    </source>
</evidence>
<accession>A0AAE5BS33</accession>
<organism evidence="4 5">
    <name type="scientific">Stagnihabitans tardus</name>
    <dbReference type="NCBI Taxonomy" id="2699202"/>
    <lineage>
        <taxon>Bacteria</taxon>
        <taxon>Pseudomonadati</taxon>
        <taxon>Pseudomonadota</taxon>
        <taxon>Alphaproteobacteria</taxon>
        <taxon>Rhodobacterales</taxon>
        <taxon>Paracoccaceae</taxon>
        <taxon>Stagnihabitans</taxon>
    </lineage>
</organism>
<feature type="chain" id="PRO_5041908630" evidence="2">
    <location>
        <begin position="24"/>
        <end position="227"/>
    </location>
</feature>
<dbReference type="Proteomes" id="UP001193501">
    <property type="component" value="Unassembled WGS sequence"/>
</dbReference>
<name>A0AAE5BS33_9RHOB</name>
<evidence type="ECO:0000256" key="1">
    <source>
        <dbReference type="ARBA" id="ARBA00009387"/>
    </source>
</evidence>
<dbReference type="SUPFAM" id="SSF53955">
    <property type="entry name" value="Lysozyme-like"/>
    <property type="match status" value="1"/>
</dbReference>
<feature type="signal peptide" evidence="2">
    <location>
        <begin position="1"/>
        <end position="23"/>
    </location>
</feature>
<dbReference type="Pfam" id="PF01464">
    <property type="entry name" value="SLT"/>
    <property type="match status" value="1"/>
</dbReference>
<evidence type="ECO:0000256" key="2">
    <source>
        <dbReference type="SAM" id="SignalP"/>
    </source>
</evidence>
<dbReference type="InterPro" id="IPR023346">
    <property type="entry name" value="Lysozyme-like_dom_sf"/>
</dbReference>
<dbReference type="EMBL" id="JAABNR010000005">
    <property type="protein sequence ID" value="NBZ87320.1"/>
    <property type="molecule type" value="Genomic_DNA"/>
</dbReference>
<dbReference type="RefSeq" id="WP_168774125.1">
    <property type="nucleotide sequence ID" value="NZ_JAABNR010000005.1"/>
</dbReference>
<evidence type="ECO:0000259" key="3">
    <source>
        <dbReference type="Pfam" id="PF01464"/>
    </source>
</evidence>
<comment type="caution">
    <text evidence="4">The sequence shown here is derived from an EMBL/GenBank/DDBJ whole genome shotgun (WGS) entry which is preliminary data.</text>
</comment>
<dbReference type="AlphaFoldDB" id="A0AAE5BS33"/>
<evidence type="ECO:0000313" key="5">
    <source>
        <dbReference type="Proteomes" id="UP001193501"/>
    </source>
</evidence>
<comment type="similarity">
    <text evidence="1">Belongs to the virb1 family.</text>
</comment>
<dbReference type="InterPro" id="IPR008258">
    <property type="entry name" value="Transglycosylase_SLT_dom_1"/>
</dbReference>
<sequence>MKPDRIEYALMAAWLCLPQLALAAPDPSGLCDRAAGMAAEESGVPVDILLAISRVETGRTQDGILSPWPWTINADGAGAFYDSKEEAVAAATSHLTDGTGTFDTGCFQINYSYHGQEFIGLEDMFDPLSNARYAAKFLNQLYAEMGNWADAVAAYHSRTPDKAEEYLAAVKSVIEGPEVAEAAAAPLPRINNFPLLQAGTPGLFGSIVPQTGGLQPLMGAVAPLIGG</sequence>
<keyword evidence="5" id="KW-1185">Reference proteome</keyword>
<gene>
    <name evidence="4" type="ORF">GV832_06965</name>
</gene>
<dbReference type="Gene3D" id="1.10.530.10">
    <property type="match status" value="1"/>
</dbReference>
<proteinExistence type="inferred from homology"/>
<keyword evidence="2" id="KW-0732">Signal</keyword>